<comment type="caution">
    <text evidence="1">The sequence shown here is derived from an EMBL/GenBank/DDBJ whole genome shotgun (WGS) entry which is preliminary data.</text>
</comment>
<evidence type="ECO:0000313" key="1">
    <source>
        <dbReference type="EMBL" id="MDR7364034.1"/>
    </source>
</evidence>
<sequence>MGWEERLLGVLDDLEQQAEGLALAARDVDVAELGRAEYAEVDLAARLHASVGRVVQLDLPGWGRREVVLERAGRGCAVVREARPGAQAAVLNLDHLRGASGLDPGARPEELRRVTARLGLASALRHLAEEVERVTVVRTDGERRTGALARLGADFVEVVGEAGHVEVLPLAVVVAVSPA</sequence>
<evidence type="ECO:0000313" key="2">
    <source>
        <dbReference type="Proteomes" id="UP001183648"/>
    </source>
</evidence>
<accession>A0ABU2C058</accession>
<dbReference type="Proteomes" id="UP001183648">
    <property type="component" value="Unassembled WGS sequence"/>
</dbReference>
<organism evidence="1 2">
    <name type="scientific">Nocardioides marmoribigeumensis</name>
    <dbReference type="NCBI Taxonomy" id="433649"/>
    <lineage>
        <taxon>Bacteria</taxon>
        <taxon>Bacillati</taxon>
        <taxon>Actinomycetota</taxon>
        <taxon>Actinomycetes</taxon>
        <taxon>Propionibacteriales</taxon>
        <taxon>Nocardioidaceae</taxon>
        <taxon>Nocardioides</taxon>
    </lineage>
</organism>
<keyword evidence="2" id="KW-1185">Reference proteome</keyword>
<gene>
    <name evidence="1" type="ORF">J2S63_003587</name>
</gene>
<protein>
    <submittedName>
        <fullName evidence="1">Uncharacterized protein</fullName>
    </submittedName>
</protein>
<name>A0ABU2C058_9ACTN</name>
<reference evidence="1 2" key="1">
    <citation type="submission" date="2023-07" db="EMBL/GenBank/DDBJ databases">
        <title>Sequencing the genomes of 1000 actinobacteria strains.</title>
        <authorList>
            <person name="Klenk H.-P."/>
        </authorList>
    </citation>
    <scope>NUCLEOTIDE SEQUENCE [LARGE SCALE GENOMIC DNA]</scope>
    <source>
        <strain evidence="1 2">DSM 19426</strain>
    </source>
</reference>
<dbReference type="RefSeq" id="WP_310305152.1">
    <property type="nucleotide sequence ID" value="NZ_BAAAPS010000005.1"/>
</dbReference>
<dbReference type="EMBL" id="JAVDYG010000001">
    <property type="protein sequence ID" value="MDR7364034.1"/>
    <property type="molecule type" value="Genomic_DNA"/>
</dbReference>
<proteinExistence type="predicted"/>